<keyword evidence="2" id="KW-0489">Methyltransferase</keyword>
<reference evidence="2 3" key="1">
    <citation type="submission" date="2021-03" db="EMBL/GenBank/DDBJ databases">
        <title>Sequencing the genomes of 1000 actinobacteria strains.</title>
        <authorList>
            <person name="Klenk H.-P."/>
        </authorList>
    </citation>
    <scope>NUCLEOTIDE SEQUENCE [LARGE SCALE GENOMIC DNA]</scope>
    <source>
        <strain evidence="2 3">DSM 44580</strain>
    </source>
</reference>
<dbReference type="PANTHER" id="PTHR43591:SF24">
    <property type="entry name" value="2-METHOXY-6-POLYPRENYL-1,4-BENZOQUINOL METHYLASE, MITOCHONDRIAL"/>
    <property type="match status" value="1"/>
</dbReference>
<name>A0ABS5ANV6_9PSEU</name>
<gene>
    <name evidence="2" type="ORF">JOF53_007118</name>
</gene>
<dbReference type="SUPFAM" id="SSF53335">
    <property type="entry name" value="S-adenosyl-L-methionine-dependent methyltransferases"/>
    <property type="match status" value="1"/>
</dbReference>
<dbReference type="GO" id="GO:0008168">
    <property type="term" value="F:methyltransferase activity"/>
    <property type="evidence" value="ECO:0007669"/>
    <property type="project" value="UniProtKB-KW"/>
</dbReference>
<accession>A0ABS5ANV6</accession>
<evidence type="ECO:0000313" key="3">
    <source>
        <dbReference type="Proteomes" id="UP001519363"/>
    </source>
</evidence>
<dbReference type="CDD" id="cd02440">
    <property type="entry name" value="AdoMet_MTases"/>
    <property type="match status" value="1"/>
</dbReference>
<protein>
    <submittedName>
        <fullName evidence="2">SAM-dependent methyltransferase</fullName>
    </submittedName>
</protein>
<dbReference type="InterPro" id="IPR013216">
    <property type="entry name" value="Methyltransf_11"/>
</dbReference>
<dbReference type="EMBL" id="JAGIOO010000001">
    <property type="protein sequence ID" value="MBP2478246.1"/>
    <property type="molecule type" value="Genomic_DNA"/>
</dbReference>
<evidence type="ECO:0000259" key="1">
    <source>
        <dbReference type="Pfam" id="PF08241"/>
    </source>
</evidence>
<dbReference type="InterPro" id="IPR029063">
    <property type="entry name" value="SAM-dependent_MTases_sf"/>
</dbReference>
<keyword evidence="3" id="KW-1185">Reference proteome</keyword>
<dbReference type="Proteomes" id="UP001519363">
    <property type="component" value="Unassembled WGS sequence"/>
</dbReference>
<dbReference type="Pfam" id="PF08241">
    <property type="entry name" value="Methyltransf_11"/>
    <property type="match status" value="1"/>
</dbReference>
<keyword evidence="2" id="KW-0808">Transferase</keyword>
<dbReference type="GO" id="GO:0032259">
    <property type="term" value="P:methylation"/>
    <property type="evidence" value="ECO:0007669"/>
    <property type="project" value="UniProtKB-KW"/>
</dbReference>
<comment type="caution">
    <text evidence="2">The sequence shown here is derived from an EMBL/GenBank/DDBJ whole genome shotgun (WGS) entry which is preliminary data.</text>
</comment>
<feature type="domain" description="Methyltransferase type 11" evidence="1">
    <location>
        <begin position="55"/>
        <end position="153"/>
    </location>
</feature>
<dbReference type="PANTHER" id="PTHR43591">
    <property type="entry name" value="METHYLTRANSFERASE"/>
    <property type="match status" value="1"/>
</dbReference>
<dbReference type="Gene3D" id="3.40.50.150">
    <property type="entry name" value="Vaccinia Virus protein VP39"/>
    <property type="match status" value="1"/>
</dbReference>
<sequence length="278" mass="29730">MTASVDQSNVDQLAAWDGDQGAFWVARAQRFDEGVARYQETFLDAAAIKPADRVLDVGCGNGRTTRDAARRATDGSALGVDLSTGMLAVARRLAAEEGVANAEFRQADAQVHPFPAASFDVVVSRHGSMFFGDPPAAFANLRRALCPGGRLVLLTWQPVEANEWLRTFRRVLSPDGTGDPVPPKAASLSEEHHIRALLTGAGFTDVRLTGLTRPMYYGQTVQDAAEFVLGLFGGLLRPAEQATRTAAEAALRADLAAHQTPEGVLYGSAAWLVEATRP</sequence>
<organism evidence="2 3">
    <name type="scientific">Crossiella equi</name>
    <dbReference type="NCBI Taxonomy" id="130796"/>
    <lineage>
        <taxon>Bacteria</taxon>
        <taxon>Bacillati</taxon>
        <taxon>Actinomycetota</taxon>
        <taxon>Actinomycetes</taxon>
        <taxon>Pseudonocardiales</taxon>
        <taxon>Pseudonocardiaceae</taxon>
        <taxon>Crossiella</taxon>
    </lineage>
</organism>
<evidence type="ECO:0000313" key="2">
    <source>
        <dbReference type="EMBL" id="MBP2478246.1"/>
    </source>
</evidence>
<dbReference type="RefSeq" id="WP_086785895.1">
    <property type="nucleotide sequence ID" value="NZ_JAGIOO010000001.1"/>
</dbReference>
<proteinExistence type="predicted"/>